<dbReference type="SUPFAM" id="SSF52540">
    <property type="entry name" value="P-loop containing nucleoside triphosphate hydrolases"/>
    <property type="match status" value="1"/>
</dbReference>
<gene>
    <name evidence="1" type="ORF">Thi970DRAFT_02850</name>
</gene>
<dbReference type="EMBL" id="JH603169">
    <property type="protein sequence ID" value="EIC22578.1"/>
    <property type="molecule type" value="Genomic_DNA"/>
</dbReference>
<reference evidence="2" key="1">
    <citation type="submission" date="2011-06" db="EMBL/GenBank/DDBJ databases">
        <authorList>
            <consortium name="US DOE Joint Genome Institute (JGI-PGF)"/>
            <person name="Lucas S."/>
            <person name="Han J."/>
            <person name="Lapidus A."/>
            <person name="Cheng J.-F."/>
            <person name="Goodwin L."/>
            <person name="Pitluck S."/>
            <person name="Peters L."/>
            <person name="Land M.L."/>
            <person name="Hauser L."/>
            <person name="Vogl K."/>
            <person name="Liu Z."/>
            <person name="Overmann J."/>
            <person name="Frigaard N.-U."/>
            <person name="Bryant D.A."/>
            <person name="Woyke T.J."/>
        </authorList>
    </citation>
    <scope>NUCLEOTIDE SEQUENCE [LARGE SCALE GENOMIC DNA]</scope>
    <source>
        <strain evidence="2">970</strain>
    </source>
</reference>
<dbReference type="Gene3D" id="3.40.50.300">
    <property type="entry name" value="P-loop containing nucleotide triphosphate hydrolases"/>
    <property type="match status" value="1"/>
</dbReference>
<sequence>MKTLWIHAGMPKCGSSALQVFLAKNRQRLLAEGIDYLALSDLSQAKKGGITSGNAGFLSRSMLDKADEGYFQDDGTLYQSLLDAVSNTKTESCLLSSEFFAFVGTDAYRKLLEDLRAQDCQAKCIYYVRRQDQVLVSGYMQKVKRHHYTGDPETFVRDTYQEYVLLRYYDSARRFEQLFGAGNLIVGLYEATQRHPKGIAGDFLAKLLGHCPKWVAPQPAVNPSPSPVELKLMLAANRYRPRMRFSDILAANSAGSGRSRPYERHHLLAPAMTETVLDYFAEQNQLLAEHYTHGEAFPPYQASPHLDLNNIPVDADDLMDIVAGFLVNFDQRLAKLEQSAVSSG</sequence>
<dbReference type="Proteomes" id="UP000002964">
    <property type="component" value="Unassembled WGS sequence"/>
</dbReference>
<evidence type="ECO:0000313" key="2">
    <source>
        <dbReference type="Proteomes" id="UP000002964"/>
    </source>
</evidence>
<accession>H8Z1V0</accession>
<evidence type="ECO:0008006" key="3">
    <source>
        <dbReference type="Google" id="ProtNLM"/>
    </source>
</evidence>
<dbReference type="eggNOG" id="COG1874">
    <property type="taxonomic scope" value="Bacteria"/>
</dbReference>
<dbReference type="InterPro" id="IPR027417">
    <property type="entry name" value="P-loop_NTPase"/>
</dbReference>
<protein>
    <recommendedName>
        <fullName evidence="3">Sulfotransferase family protein</fullName>
    </recommendedName>
</protein>
<organism evidence="1 2">
    <name type="scientific">Thiorhodovibrio frisius</name>
    <dbReference type="NCBI Taxonomy" id="631362"/>
    <lineage>
        <taxon>Bacteria</taxon>
        <taxon>Pseudomonadati</taxon>
        <taxon>Pseudomonadota</taxon>
        <taxon>Gammaproteobacteria</taxon>
        <taxon>Chromatiales</taxon>
        <taxon>Chromatiaceae</taxon>
        <taxon>Thiorhodovibrio</taxon>
    </lineage>
</organism>
<dbReference type="STRING" id="631362.Thi970DRAFT_02850"/>
<name>H8Z1V0_9GAMM</name>
<reference evidence="1 2" key="2">
    <citation type="submission" date="2011-11" db="EMBL/GenBank/DDBJ databases">
        <authorList>
            <consortium name="US DOE Joint Genome Institute"/>
            <person name="Lucas S."/>
            <person name="Han J."/>
            <person name="Lapidus A."/>
            <person name="Cheng J.-F."/>
            <person name="Goodwin L."/>
            <person name="Pitluck S."/>
            <person name="Peters L."/>
            <person name="Ovchinnikova G."/>
            <person name="Zhang X."/>
            <person name="Detter J.C."/>
            <person name="Han C."/>
            <person name="Tapia R."/>
            <person name="Land M."/>
            <person name="Hauser L."/>
            <person name="Kyrpides N."/>
            <person name="Ivanova N."/>
            <person name="Pagani I."/>
            <person name="Vogl K."/>
            <person name="Liu Z."/>
            <person name="Overmann J."/>
            <person name="Frigaard N.-U."/>
            <person name="Bryant D."/>
            <person name="Woyke T."/>
        </authorList>
    </citation>
    <scope>NUCLEOTIDE SEQUENCE [LARGE SCALE GENOMIC DNA]</scope>
    <source>
        <strain evidence="1 2">970</strain>
    </source>
</reference>
<evidence type="ECO:0000313" key="1">
    <source>
        <dbReference type="EMBL" id="EIC22578.1"/>
    </source>
</evidence>
<keyword evidence="2" id="KW-1185">Reference proteome</keyword>
<proteinExistence type="predicted"/>
<dbReference type="AlphaFoldDB" id="H8Z1V0"/>
<dbReference type="HOGENOM" id="CLU_806402_0_0_6"/>